<dbReference type="GO" id="GO:0000226">
    <property type="term" value="P:microtubule cytoskeleton organization"/>
    <property type="evidence" value="ECO:0007669"/>
    <property type="project" value="TreeGrafter"/>
</dbReference>
<dbReference type="GO" id="GO:0005881">
    <property type="term" value="C:cytoplasmic microtubule"/>
    <property type="evidence" value="ECO:0007669"/>
    <property type="project" value="TreeGrafter"/>
</dbReference>
<dbReference type="SMART" id="SM01349">
    <property type="entry name" value="TOG"/>
    <property type="match status" value="2"/>
</dbReference>
<keyword evidence="5" id="KW-1185">Reference proteome</keyword>
<dbReference type="PANTHER" id="PTHR21567">
    <property type="entry name" value="CLASP"/>
    <property type="match status" value="1"/>
</dbReference>
<evidence type="ECO:0000256" key="1">
    <source>
        <dbReference type="SAM" id="MobiDB-lite"/>
    </source>
</evidence>
<dbReference type="InterPro" id="IPR016024">
    <property type="entry name" value="ARM-type_fold"/>
</dbReference>
<dbReference type="GO" id="GO:0005929">
    <property type="term" value="C:cilium"/>
    <property type="evidence" value="ECO:0007669"/>
    <property type="project" value="TreeGrafter"/>
</dbReference>
<sequence length="601" mass="68432">MMHLLVRLLCFAPLPFLLPVPVWCPVRCRKLLQVRGVRVTFRDPSGDGSLVMPCSPGEPMVRHVPSCSSGPSQRKEQKAKGLFSVRCLATCHTEVLLCRLHDVSLAVTKEVNNLRSKVSRFAIRTLGELFRTMKKHMDHEVDEVARVLLQRMGDSSEFIQKAADRSLGIMVGTVTPARAMTAFMAIGVQHRNVLVRRCTAKHLVTAMERMGAEKLLSGARATTDVLVSTLVKLAQDCHPDTRCYGRKMLNILMSHRKFDRYLKQSVPSRDLEDVMATVKQKGIEDHKCECPPVKNTRKSRNRGLKMSQDNLPSDGGLRSGSDVHVLPRQTVRRTSLQTVEETEQLKELFRLLTATEFQTRMEGVELLLDHCKSSPQFISTNITPVHKTSLLLQDCNKKVNQRALEVLALMTPILKYALHPMLVSLVTAVTDNLNSKCSGIYAAAVKVLEAFIAHLDNAFLLQALAQRVHFLSGQALLDVTEHLSVLVESVYPQKPQVVKRYTLPALWFFLENRVLRNRSSKVRPVVAKLADTLYQVMGSRLKKYAAKQLPCVVKNLCDILDLNWDKWRQRWIWRWHWFYSMCLKNRIYPTEFTVTETHYIF</sequence>
<evidence type="ECO:0000313" key="4">
    <source>
        <dbReference type="Ensembl" id="ENSANIP00000001045.1"/>
    </source>
</evidence>
<evidence type="ECO:0000256" key="2">
    <source>
        <dbReference type="SAM" id="SignalP"/>
    </source>
</evidence>
<reference evidence="4" key="1">
    <citation type="submission" date="2025-08" db="UniProtKB">
        <authorList>
            <consortium name="Ensembl"/>
        </authorList>
    </citation>
    <scope>IDENTIFICATION</scope>
</reference>
<dbReference type="GO" id="GO:0008017">
    <property type="term" value="F:microtubule binding"/>
    <property type="evidence" value="ECO:0007669"/>
    <property type="project" value="TreeGrafter"/>
</dbReference>
<feature type="domain" description="TOG" evidence="3">
    <location>
        <begin position="335"/>
        <end position="550"/>
    </location>
</feature>
<dbReference type="AlphaFoldDB" id="A0A8B9RQ61"/>
<dbReference type="InterPro" id="IPR024395">
    <property type="entry name" value="CLASP_N_dom"/>
</dbReference>
<dbReference type="InterPro" id="IPR034085">
    <property type="entry name" value="TOG"/>
</dbReference>
<dbReference type="Ensembl" id="ENSANIT00000001072.1">
    <property type="protein sequence ID" value="ENSANIP00000001045.1"/>
    <property type="gene ID" value="ENSANIG00000000764.1"/>
</dbReference>
<protein>
    <submittedName>
        <fullName evidence="4">TOG array regulator of axonemal microtubules 2</fullName>
    </submittedName>
</protein>
<name>A0A8B9RQ61_9AVES</name>
<dbReference type="InterPro" id="IPR011989">
    <property type="entry name" value="ARM-like"/>
</dbReference>
<dbReference type="Pfam" id="PF12348">
    <property type="entry name" value="CLASP_N"/>
    <property type="match status" value="1"/>
</dbReference>
<accession>A0A8B9RQ61</accession>
<reference evidence="4" key="2">
    <citation type="submission" date="2025-09" db="UniProtKB">
        <authorList>
            <consortium name="Ensembl"/>
        </authorList>
    </citation>
    <scope>IDENTIFICATION</scope>
</reference>
<dbReference type="PANTHER" id="PTHR21567:SF42">
    <property type="entry name" value="TOG ARRAY REGULATOR OF AXONEMAL MICROTUBULES PROTEIN 2"/>
    <property type="match status" value="1"/>
</dbReference>
<dbReference type="Gene3D" id="1.25.10.10">
    <property type="entry name" value="Leucine-rich Repeat Variant"/>
    <property type="match status" value="2"/>
</dbReference>
<dbReference type="Proteomes" id="UP000694541">
    <property type="component" value="Unplaced"/>
</dbReference>
<feature type="signal peptide" evidence="2">
    <location>
        <begin position="1"/>
        <end position="19"/>
    </location>
</feature>
<evidence type="ECO:0000313" key="5">
    <source>
        <dbReference type="Proteomes" id="UP000694541"/>
    </source>
</evidence>
<keyword evidence="2" id="KW-0732">Signal</keyword>
<feature type="chain" id="PRO_5034528681" evidence="2">
    <location>
        <begin position="20"/>
        <end position="601"/>
    </location>
</feature>
<organism evidence="4 5">
    <name type="scientific">Accipiter nisus</name>
    <name type="common">Eurasian sparrowhawk</name>
    <dbReference type="NCBI Taxonomy" id="211598"/>
    <lineage>
        <taxon>Eukaryota</taxon>
        <taxon>Metazoa</taxon>
        <taxon>Chordata</taxon>
        <taxon>Craniata</taxon>
        <taxon>Vertebrata</taxon>
        <taxon>Euteleostomi</taxon>
        <taxon>Archelosauria</taxon>
        <taxon>Archosauria</taxon>
        <taxon>Dinosauria</taxon>
        <taxon>Saurischia</taxon>
        <taxon>Theropoda</taxon>
        <taxon>Coelurosauria</taxon>
        <taxon>Aves</taxon>
        <taxon>Neognathae</taxon>
        <taxon>Neoaves</taxon>
        <taxon>Telluraves</taxon>
        <taxon>Accipitrimorphae</taxon>
        <taxon>Accipitriformes</taxon>
        <taxon>Accipitridae</taxon>
        <taxon>Accipitrinae</taxon>
        <taxon>Accipiter</taxon>
    </lineage>
</organism>
<dbReference type="SUPFAM" id="SSF48371">
    <property type="entry name" value="ARM repeat"/>
    <property type="match status" value="1"/>
</dbReference>
<feature type="domain" description="TOG" evidence="3">
    <location>
        <begin position="55"/>
        <end position="292"/>
    </location>
</feature>
<proteinExistence type="predicted"/>
<feature type="region of interest" description="Disordered" evidence="1">
    <location>
        <begin position="292"/>
        <end position="323"/>
    </location>
</feature>
<evidence type="ECO:0000259" key="3">
    <source>
        <dbReference type="SMART" id="SM01349"/>
    </source>
</evidence>